<dbReference type="RefSeq" id="WP_036622602.1">
    <property type="nucleotide sequence ID" value="NZ_JAKOBR010000049.1"/>
</dbReference>
<comment type="caution">
    <text evidence="3">The sequence shown here is derived from an EMBL/GenBank/DDBJ whole genome shotgun (WGS) entry which is preliminary data.</text>
</comment>
<dbReference type="AlphaFoldDB" id="A0A090ZF22"/>
<evidence type="ECO:0000313" key="3">
    <source>
        <dbReference type="EMBL" id="KFN09003.1"/>
    </source>
</evidence>
<organism evidence="3 4">
    <name type="scientific">Paenibacillus macerans</name>
    <name type="common">Bacillus macerans</name>
    <dbReference type="NCBI Taxonomy" id="44252"/>
    <lineage>
        <taxon>Bacteria</taxon>
        <taxon>Bacillati</taxon>
        <taxon>Bacillota</taxon>
        <taxon>Bacilli</taxon>
        <taxon>Bacillales</taxon>
        <taxon>Paenibacillaceae</taxon>
        <taxon>Paenibacillus</taxon>
    </lineage>
</organism>
<feature type="compositionally biased region" description="Low complexity" evidence="1">
    <location>
        <begin position="384"/>
        <end position="395"/>
    </location>
</feature>
<evidence type="ECO:0000256" key="1">
    <source>
        <dbReference type="SAM" id="MobiDB-lite"/>
    </source>
</evidence>
<keyword evidence="4" id="KW-1185">Reference proteome</keyword>
<feature type="region of interest" description="Disordered" evidence="1">
    <location>
        <begin position="384"/>
        <end position="404"/>
    </location>
</feature>
<dbReference type="SUPFAM" id="SSF69279">
    <property type="entry name" value="Phage tail proteins"/>
    <property type="match status" value="1"/>
</dbReference>
<evidence type="ECO:0000259" key="2">
    <source>
        <dbReference type="Pfam" id="PF04717"/>
    </source>
</evidence>
<evidence type="ECO:0000313" key="4">
    <source>
        <dbReference type="Proteomes" id="UP000029278"/>
    </source>
</evidence>
<feature type="domain" description="Gp5/Type VI secretion system Vgr protein OB-fold" evidence="2">
    <location>
        <begin position="300"/>
        <end position="360"/>
    </location>
</feature>
<dbReference type="Pfam" id="PF04717">
    <property type="entry name" value="Phage_base_V"/>
    <property type="match status" value="1"/>
</dbReference>
<dbReference type="InterPro" id="IPR006531">
    <property type="entry name" value="Gp5/Vgr_OB"/>
</dbReference>
<reference evidence="3 4" key="1">
    <citation type="submission" date="2014-04" db="EMBL/GenBank/DDBJ databases">
        <authorList>
            <person name="Bishop-Lilly K.A."/>
            <person name="Broomall S.M."/>
            <person name="Chain P.S."/>
            <person name="Chertkov O."/>
            <person name="Coyne S.R."/>
            <person name="Daligault H.E."/>
            <person name="Davenport K.W."/>
            <person name="Erkkila T."/>
            <person name="Frey K.G."/>
            <person name="Gibbons H.S."/>
            <person name="Gu W."/>
            <person name="Jaissle J."/>
            <person name="Johnson S.L."/>
            <person name="Koroleva G.I."/>
            <person name="Ladner J.T."/>
            <person name="Lo C.-C."/>
            <person name="Minogue T.D."/>
            <person name="Munk C."/>
            <person name="Palacios G.F."/>
            <person name="Redden C.L."/>
            <person name="Rosenzweig C.N."/>
            <person name="Scholz M.B."/>
            <person name="Teshima H."/>
            <person name="Xu Y."/>
        </authorList>
    </citation>
    <scope>NUCLEOTIDE SEQUENCE [LARGE SCALE GENOMIC DNA]</scope>
    <source>
        <strain evidence="3 4">8244</strain>
    </source>
</reference>
<dbReference type="GeneID" id="77006929"/>
<dbReference type="PATRIC" id="fig|44252.3.peg.2670"/>
<dbReference type="OrthoDB" id="95423at2"/>
<sequence>MDGKITLSQIEIMPYQLIHLHELKVVKTANDHARLIFAGTVDENLRDYYMKASDEETQVKVFVKDGEGGRHALFRGIALDVKVKTVNGINYMTVEAISHTHQLDMKRRKRSFQNPRLTYTELIKSIVAEYGKEADVLDVASSGKAIGTFVMQYDETDWEFLKRLASHFYSPLIPAVGYGVPKLYFGMPMGLSKGELQVHNYKAVKRVSAYQTAAENRIPGVRNEDFLQYEVEADKLMEPGHEVLFQGRPWLVAEAVSELRQGLLKHSYKLSPRSGLRPIKMFNRAIIGASIHGKVLAVRKDKVQVKLDMDEQVDPATDFWFPYSTIYASEGQTGWYCMPEVGDQLRIYFPSYKEEEGYAISSVKRTNPASAPLKSQTSAAAAAPGKAAAASASEPHSSDNGEDVMADPAVKTLQTKYGKKIVLAPDKIVISSGGMSIIISDSEGITIKSDKDIGITAGGELVLSSQMLQLSADKIELSGKGSTLSLEEEILLSGSEIKMN</sequence>
<proteinExistence type="predicted"/>
<protein>
    <submittedName>
        <fullName evidence="3">Phage late control D family protein</fullName>
    </submittedName>
</protein>
<dbReference type="HOGENOM" id="CLU_030496_2_0_9"/>
<dbReference type="Gene3D" id="3.55.50.10">
    <property type="entry name" value="Baseplate protein-like domains"/>
    <property type="match status" value="1"/>
</dbReference>
<accession>A0A090ZF22</accession>
<dbReference type="Proteomes" id="UP000029278">
    <property type="component" value="Unassembled WGS sequence"/>
</dbReference>
<dbReference type="STRING" id="44252.DJ90_2743"/>
<gene>
    <name evidence="3" type="ORF">DJ90_2743</name>
</gene>
<name>A0A090ZF22_PAEMA</name>
<dbReference type="EMBL" id="JMQA01000024">
    <property type="protein sequence ID" value="KFN09003.1"/>
    <property type="molecule type" value="Genomic_DNA"/>
</dbReference>